<evidence type="ECO:0000313" key="15">
    <source>
        <dbReference type="Proteomes" id="UP000472267"/>
    </source>
</evidence>
<keyword evidence="9" id="KW-0804">Transcription</keyword>
<feature type="domain" description="C2H2-type" evidence="13">
    <location>
        <begin position="207"/>
        <end position="234"/>
    </location>
</feature>
<keyword evidence="8" id="KW-0238">DNA-binding</keyword>
<keyword evidence="7" id="KW-0805">Transcription regulation</keyword>
<dbReference type="GO" id="GO:0003677">
    <property type="term" value="F:DNA binding"/>
    <property type="evidence" value="ECO:0007669"/>
    <property type="project" value="UniProtKB-KW"/>
</dbReference>
<keyword evidence="6" id="KW-0862">Zinc</keyword>
<feature type="domain" description="C2H2-type" evidence="13">
    <location>
        <begin position="162"/>
        <end position="189"/>
    </location>
</feature>
<evidence type="ECO:0000256" key="10">
    <source>
        <dbReference type="ARBA" id="ARBA00023242"/>
    </source>
</evidence>
<feature type="domain" description="C2H2-type" evidence="13">
    <location>
        <begin position="235"/>
        <end position="262"/>
    </location>
</feature>
<dbReference type="FunFam" id="3.30.160.60:FF:000508">
    <property type="entry name" value="Myeloid zinc finger 1"/>
    <property type="match status" value="1"/>
</dbReference>
<evidence type="ECO:0000256" key="7">
    <source>
        <dbReference type="ARBA" id="ARBA00023015"/>
    </source>
</evidence>
<evidence type="ECO:0000256" key="3">
    <source>
        <dbReference type="ARBA" id="ARBA00022723"/>
    </source>
</evidence>
<dbReference type="Proteomes" id="UP000472267">
    <property type="component" value="Chromosome 12"/>
</dbReference>
<keyword evidence="3" id="KW-0479">Metal-binding</keyword>
<dbReference type="PANTHER" id="PTHR16515:SF49">
    <property type="entry name" value="GASTRULA ZINC FINGER PROTEIN XLCGF49.1-LIKE-RELATED"/>
    <property type="match status" value="1"/>
</dbReference>
<evidence type="ECO:0000256" key="2">
    <source>
        <dbReference type="ARBA" id="ARBA00006991"/>
    </source>
</evidence>
<dbReference type="GO" id="GO:0042802">
    <property type="term" value="F:identical protein binding"/>
    <property type="evidence" value="ECO:0007669"/>
    <property type="project" value="UniProtKB-ARBA"/>
</dbReference>
<dbReference type="PANTHER" id="PTHR16515">
    <property type="entry name" value="PR DOMAIN ZINC FINGER PROTEIN"/>
    <property type="match status" value="1"/>
</dbReference>
<protein>
    <recommendedName>
        <fullName evidence="13">C2H2-type domain-containing protein</fullName>
    </recommendedName>
</protein>
<dbReference type="GO" id="GO:0005634">
    <property type="term" value="C:nucleus"/>
    <property type="evidence" value="ECO:0007669"/>
    <property type="project" value="UniProtKB-SubCell"/>
</dbReference>
<evidence type="ECO:0000256" key="1">
    <source>
        <dbReference type="ARBA" id="ARBA00004123"/>
    </source>
</evidence>
<feature type="region of interest" description="Disordered" evidence="12">
    <location>
        <begin position="132"/>
        <end position="153"/>
    </location>
</feature>
<dbReference type="InterPro" id="IPR036236">
    <property type="entry name" value="Znf_C2H2_sf"/>
</dbReference>
<dbReference type="InterPro" id="IPR050331">
    <property type="entry name" value="Zinc_finger"/>
</dbReference>
<evidence type="ECO:0000256" key="8">
    <source>
        <dbReference type="ARBA" id="ARBA00023125"/>
    </source>
</evidence>
<evidence type="ECO:0000256" key="4">
    <source>
        <dbReference type="ARBA" id="ARBA00022737"/>
    </source>
</evidence>
<evidence type="ECO:0000256" key="9">
    <source>
        <dbReference type="ARBA" id="ARBA00023163"/>
    </source>
</evidence>
<evidence type="ECO:0000256" key="6">
    <source>
        <dbReference type="ARBA" id="ARBA00022833"/>
    </source>
</evidence>
<evidence type="ECO:0000256" key="5">
    <source>
        <dbReference type="ARBA" id="ARBA00022771"/>
    </source>
</evidence>
<dbReference type="PROSITE" id="PS00028">
    <property type="entry name" value="ZINC_FINGER_C2H2_1"/>
    <property type="match status" value="4"/>
</dbReference>
<evidence type="ECO:0000256" key="12">
    <source>
        <dbReference type="SAM" id="MobiDB-lite"/>
    </source>
</evidence>
<keyword evidence="15" id="KW-1185">Reference proteome</keyword>
<organism evidence="14 15">
    <name type="scientific">Salarias fasciatus</name>
    <name type="common">Jewelled blenny</name>
    <name type="synonym">Blennius fasciatus</name>
    <dbReference type="NCBI Taxonomy" id="181472"/>
    <lineage>
        <taxon>Eukaryota</taxon>
        <taxon>Metazoa</taxon>
        <taxon>Chordata</taxon>
        <taxon>Craniata</taxon>
        <taxon>Vertebrata</taxon>
        <taxon>Euteleostomi</taxon>
        <taxon>Actinopterygii</taxon>
        <taxon>Neopterygii</taxon>
        <taxon>Teleostei</taxon>
        <taxon>Neoteleostei</taxon>
        <taxon>Acanthomorphata</taxon>
        <taxon>Ovalentaria</taxon>
        <taxon>Blenniimorphae</taxon>
        <taxon>Blenniiformes</taxon>
        <taxon>Blennioidei</taxon>
        <taxon>Blenniidae</taxon>
        <taxon>Salariinae</taxon>
        <taxon>Salarias</taxon>
    </lineage>
</organism>
<dbReference type="SMART" id="SM00355">
    <property type="entry name" value="ZnF_C2H2"/>
    <property type="match status" value="4"/>
</dbReference>
<keyword evidence="5 11" id="KW-0863">Zinc-finger</keyword>
<keyword evidence="10" id="KW-0539">Nucleus</keyword>
<dbReference type="AlphaFoldDB" id="A0A672I902"/>
<dbReference type="Pfam" id="PF00096">
    <property type="entry name" value="zf-C2H2"/>
    <property type="match status" value="4"/>
</dbReference>
<dbReference type="PROSITE" id="PS50157">
    <property type="entry name" value="ZINC_FINGER_C2H2_2"/>
    <property type="match status" value="4"/>
</dbReference>
<dbReference type="GO" id="GO:0010468">
    <property type="term" value="P:regulation of gene expression"/>
    <property type="evidence" value="ECO:0007669"/>
    <property type="project" value="TreeGrafter"/>
</dbReference>
<dbReference type="GO" id="GO:0008270">
    <property type="term" value="F:zinc ion binding"/>
    <property type="evidence" value="ECO:0007669"/>
    <property type="project" value="UniProtKB-KW"/>
</dbReference>
<evidence type="ECO:0000313" key="14">
    <source>
        <dbReference type="Ensembl" id="ENSSFAP00005038161.1"/>
    </source>
</evidence>
<reference evidence="14" key="2">
    <citation type="submission" date="2025-08" db="UniProtKB">
        <authorList>
            <consortium name="Ensembl"/>
        </authorList>
    </citation>
    <scope>IDENTIFICATION</scope>
</reference>
<sequence>MTSARCFREFVNERLSAAAEEIFRVFEQTVSEYQEEISRQRRLLDSVAQPEIKLQHKGLMHHSVLENGGTSCHLKEEQNILSQETYLSKLNPTGEGRNHSEGLPLLLENHGSDEDVSQSNVSVVVIKSESDQEDLVSPLQNSHRDLNQEGLSPDHTTDKKLLKCSFCPKKVSDFMKLKIHIRTHTGEKQFQCDTCGKSFSKITEKPHTCDICGKAFRRSADLKRHSRSHTGEKPYSCSFCGQVFPYHTSLKNHLRRHTGEKPYRCMWCGKGFALNATMKIHTRIHTGERPYKCTAATVDCCALIRYLLT</sequence>
<reference evidence="14" key="3">
    <citation type="submission" date="2025-09" db="UniProtKB">
        <authorList>
            <consortium name="Ensembl"/>
        </authorList>
    </citation>
    <scope>IDENTIFICATION</scope>
</reference>
<feature type="domain" description="C2H2-type" evidence="13">
    <location>
        <begin position="263"/>
        <end position="290"/>
    </location>
</feature>
<name>A0A672I902_SALFA</name>
<dbReference type="Gene3D" id="3.30.160.60">
    <property type="entry name" value="Classic Zinc Finger"/>
    <property type="match status" value="5"/>
</dbReference>
<dbReference type="Ensembl" id="ENSSFAT00005039580.1">
    <property type="protein sequence ID" value="ENSSFAP00005038161.1"/>
    <property type="gene ID" value="ENSSFAG00005019161.1"/>
</dbReference>
<proteinExistence type="inferred from homology"/>
<evidence type="ECO:0000259" key="13">
    <source>
        <dbReference type="PROSITE" id="PS50157"/>
    </source>
</evidence>
<dbReference type="InterPro" id="IPR013087">
    <property type="entry name" value="Znf_C2H2_type"/>
</dbReference>
<dbReference type="FunFam" id="3.30.160.60:FF:002343">
    <property type="entry name" value="Zinc finger protein 33A"/>
    <property type="match status" value="1"/>
</dbReference>
<evidence type="ECO:0000256" key="11">
    <source>
        <dbReference type="PROSITE-ProRule" id="PRU00042"/>
    </source>
</evidence>
<dbReference type="SUPFAM" id="SSF57667">
    <property type="entry name" value="beta-beta-alpha zinc fingers"/>
    <property type="match status" value="3"/>
</dbReference>
<keyword evidence="4" id="KW-0677">Repeat</keyword>
<dbReference type="Pfam" id="PF13912">
    <property type="entry name" value="zf-C2H2_6"/>
    <property type="match status" value="1"/>
</dbReference>
<accession>A0A672I902</accession>
<reference evidence="14" key="1">
    <citation type="submission" date="2019-06" db="EMBL/GenBank/DDBJ databases">
        <authorList>
            <consortium name="Wellcome Sanger Institute Data Sharing"/>
        </authorList>
    </citation>
    <scope>NUCLEOTIDE SEQUENCE [LARGE SCALE GENOMIC DNA]</scope>
</reference>
<comment type="subcellular location">
    <subcellularLocation>
        <location evidence="1">Nucleus</location>
    </subcellularLocation>
</comment>
<comment type="similarity">
    <text evidence="2">Belongs to the krueppel C2H2-type zinc-finger protein family.</text>
</comment>
<dbReference type="FunFam" id="3.30.160.60:FF:000933">
    <property type="entry name" value="zinc finger protein 771"/>
    <property type="match status" value="1"/>
</dbReference>